<accession>A0A7E4VQD1</accession>
<reference evidence="2" key="2">
    <citation type="submission" date="2020-10" db="UniProtKB">
        <authorList>
            <consortium name="WormBaseParasite"/>
        </authorList>
    </citation>
    <scope>IDENTIFICATION</scope>
</reference>
<dbReference type="Proteomes" id="UP000492821">
    <property type="component" value="Unassembled WGS sequence"/>
</dbReference>
<dbReference type="WBParaSite" id="Pan_g22898.t1">
    <property type="protein sequence ID" value="Pan_g22898.t1"/>
    <property type="gene ID" value="Pan_g22898"/>
</dbReference>
<proteinExistence type="predicted"/>
<sequence>MVVPSRIAVNVSLTKRSHMIVAGKPWNREGSALGPQGRRQANDKQVVLPFLRQESRPRAHINWFWLLAETLRSDQIDLTRQAALKGALPGYL</sequence>
<evidence type="ECO:0000313" key="1">
    <source>
        <dbReference type="Proteomes" id="UP000492821"/>
    </source>
</evidence>
<name>A0A7E4VQD1_PANRE</name>
<protein>
    <submittedName>
        <fullName evidence="2">Transposase</fullName>
    </submittedName>
</protein>
<reference evidence="1" key="1">
    <citation type="journal article" date="2013" name="Genetics">
        <title>The draft genome and transcriptome of Panagrellus redivivus are shaped by the harsh demands of a free-living lifestyle.</title>
        <authorList>
            <person name="Srinivasan J."/>
            <person name="Dillman A.R."/>
            <person name="Macchietto M.G."/>
            <person name="Heikkinen L."/>
            <person name="Lakso M."/>
            <person name="Fracchia K.M."/>
            <person name="Antoshechkin I."/>
            <person name="Mortazavi A."/>
            <person name="Wong G."/>
            <person name="Sternberg P.W."/>
        </authorList>
    </citation>
    <scope>NUCLEOTIDE SEQUENCE [LARGE SCALE GENOMIC DNA]</scope>
    <source>
        <strain evidence="1">MT8872</strain>
    </source>
</reference>
<organism evidence="1 2">
    <name type="scientific">Panagrellus redivivus</name>
    <name type="common">Microworm</name>
    <dbReference type="NCBI Taxonomy" id="6233"/>
    <lineage>
        <taxon>Eukaryota</taxon>
        <taxon>Metazoa</taxon>
        <taxon>Ecdysozoa</taxon>
        <taxon>Nematoda</taxon>
        <taxon>Chromadorea</taxon>
        <taxon>Rhabditida</taxon>
        <taxon>Tylenchina</taxon>
        <taxon>Panagrolaimomorpha</taxon>
        <taxon>Panagrolaimoidea</taxon>
        <taxon>Panagrolaimidae</taxon>
        <taxon>Panagrellus</taxon>
    </lineage>
</organism>
<evidence type="ECO:0000313" key="2">
    <source>
        <dbReference type="WBParaSite" id="Pan_g22898.t1"/>
    </source>
</evidence>
<dbReference type="AlphaFoldDB" id="A0A7E4VQD1"/>
<keyword evidence="1" id="KW-1185">Reference proteome</keyword>